<sequence length="196" mass="21341">MKIDRECRMCGCTDITACIEPDGSPCCWADEDLCSGCMARFYDGAAVGLSVERWAAMVADSDPMPPDDWHLIPDYVIQPFHDGPDVGAVRTDFDLAEVLERVAARAFWAIEEIHRRSDVHLDNAALPGDERASVRLSDPQKRMLKNIAAGRGSHWGLATQSEWGGAVATLASLKRLDLVDDNDNATPAGQAEAAKD</sequence>
<dbReference type="AlphaFoldDB" id="A0A8J7S2A8"/>
<gene>
    <name evidence="1" type="ORF">KAJ83_09605</name>
</gene>
<protein>
    <submittedName>
        <fullName evidence="1">Uncharacterized protein</fullName>
    </submittedName>
</protein>
<name>A0A8J7S2A8_9PROT</name>
<dbReference type="Proteomes" id="UP000672602">
    <property type="component" value="Unassembled WGS sequence"/>
</dbReference>
<reference evidence="1" key="1">
    <citation type="submission" date="2021-04" db="EMBL/GenBank/DDBJ databases">
        <authorList>
            <person name="Zhang D.-C."/>
        </authorList>
    </citation>
    <scope>NUCLEOTIDE SEQUENCE</scope>
    <source>
        <strain evidence="1">CGMCC 1.15697</strain>
    </source>
</reference>
<organism evidence="1 2">
    <name type="scientific">Marivibrio halodurans</name>
    <dbReference type="NCBI Taxonomy" id="2039722"/>
    <lineage>
        <taxon>Bacteria</taxon>
        <taxon>Pseudomonadati</taxon>
        <taxon>Pseudomonadota</taxon>
        <taxon>Alphaproteobacteria</taxon>
        <taxon>Rhodospirillales</taxon>
        <taxon>Rhodospirillaceae</taxon>
        <taxon>Marivibrio</taxon>
    </lineage>
</organism>
<proteinExistence type="predicted"/>
<comment type="caution">
    <text evidence="1">The sequence shown here is derived from an EMBL/GenBank/DDBJ whole genome shotgun (WGS) entry which is preliminary data.</text>
</comment>
<evidence type="ECO:0000313" key="1">
    <source>
        <dbReference type="EMBL" id="MBP5857263.1"/>
    </source>
</evidence>
<dbReference type="RefSeq" id="WP_210681853.1">
    <property type="nucleotide sequence ID" value="NZ_JAGMWN010000004.1"/>
</dbReference>
<keyword evidence="2" id="KW-1185">Reference proteome</keyword>
<dbReference type="EMBL" id="JAGMWN010000004">
    <property type="protein sequence ID" value="MBP5857263.1"/>
    <property type="molecule type" value="Genomic_DNA"/>
</dbReference>
<evidence type="ECO:0000313" key="2">
    <source>
        <dbReference type="Proteomes" id="UP000672602"/>
    </source>
</evidence>
<accession>A0A8J7S2A8</accession>